<accession>A0ACC0AHA0</accession>
<name>A0ACC0AHA0_CATRO</name>
<protein>
    <submittedName>
        <fullName evidence="1">Uncharacterized protein</fullName>
    </submittedName>
</protein>
<gene>
    <name evidence="1" type="ORF">M9H77_28620</name>
</gene>
<keyword evidence="2" id="KW-1185">Reference proteome</keyword>
<organism evidence="1 2">
    <name type="scientific">Catharanthus roseus</name>
    <name type="common">Madagascar periwinkle</name>
    <name type="synonym">Vinca rosea</name>
    <dbReference type="NCBI Taxonomy" id="4058"/>
    <lineage>
        <taxon>Eukaryota</taxon>
        <taxon>Viridiplantae</taxon>
        <taxon>Streptophyta</taxon>
        <taxon>Embryophyta</taxon>
        <taxon>Tracheophyta</taxon>
        <taxon>Spermatophyta</taxon>
        <taxon>Magnoliopsida</taxon>
        <taxon>eudicotyledons</taxon>
        <taxon>Gunneridae</taxon>
        <taxon>Pentapetalae</taxon>
        <taxon>asterids</taxon>
        <taxon>lamiids</taxon>
        <taxon>Gentianales</taxon>
        <taxon>Apocynaceae</taxon>
        <taxon>Rauvolfioideae</taxon>
        <taxon>Vinceae</taxon>
        <taxon>Catharanthinae</taxon>
        <taxon>Catharanthus</taxon>
    </lineage>
</organism>
<evidence type="ECO:0000313" key="1">
    <source>
        <dbReference type="EMBL" id="KAI5659827.1"/>
    </source>
</evidence>
<reference evidence="2" key="1">
    <citation type="journal article" date="2023" name="Nat. Plants">
        <title>Single-cell RNA sequencing provides a high-resolution roadmap for understanding the multicellular compartmentation of specialized metabolism.</title>
        <authorList>
            <person name="Sun S."/>
            <person name="Shen X."/>
            <person name="Li Y."/>
            <person name="Li Y."/>
            <person name="Wang S."/>
            <person name="Li R."/>
            <person name="Zhang H."/>
            <person name="Shen G."/>
            <person name="Guo B."/>
            <person name="Wei J."/>
            <person name="Xu J."/>
            <person name="St-Pierre B."/>
            <person name="Chen S."/>
            <person name="Sun C."/>
        </authorList>
    </citation>
    <scope>NUCLEOTIDE SEQUENCE [LARGE SCALE GENOMIC DNA]</scope>
</reference>
<evidence type="ECO:0000313" key="2">
    <source>
        <dbReference type="Proteomes" id="UP001060085"/>
    </source>
</evidence>
<dbReference type="Proteomes" id="UP001060085">
    <property type="component" value="Linkage Group LG06"/>
</dbReference>
<sequence>MTTNDDENGGLIPKLVICLIAAASAAVIVTIYHCLTAGHFRTILRLNRRGSSAIPTQQPPPYRGELQIGYEQSSIENNSLAELIPSYKYQKNDDDEEDDGGIRITCAICLCDFEEGEELRTLPECMHTFHVPCIDMWLFSHSNCPICRTNASPSPLMLMHLLESNNNYTGIASPPLPAATLQQLPAGRV</sequence>
<dbReference type="EMBL" id="CM044706">
    <property type="protein sequence ID" value="KAI5659827.1"/>
    <property type="molecule type" value="Genomic_DNA"/>
</dbReference>
<comment type="caution">
    <text evidence="1">The sequence shown here is derived from an EMBL/GenBank/DDBJ whole genome shotgun (WGS) entry which is preliminary data.</text>
</comment>
<proteinExistence type="predicted"/>